<reference evidence="2 3" key="1">
    <citation type="submission" date="2015-11" db="EMBL/GenBank/DDBJ databases">
        <title>The genome of Debaryomyces fabryi.</title>
        <authorList>
            <person name="Tafer H."/>
            <person name="Lopandic K."/>
        </authorList>
    </citation>
    <scope>NUCLEOTIDE SEQUENCE [LARGE SCALE GENOMIC DNA]</scope>
    <source>
        <strain evidence="2 3">CBS 789</strain>
    </source>
</reference>
<feature type="compositionally biased region" description="Basic residues" evidence="1">
    <location>
        <begin position="158"/>
        <end position="174"/>
    </location>
</feature>
<dbReference type="RefSeq" id="XP_015468397.1">
    <property type="nucleotide sequence ID" value="XM_015610775.1"/>
</dbReference>
<accession>A0A0V1Q1F2</accession>
<feature type="compositionally biased region" description="Basic and acidic residues" evidence="1">
    <location>
        <begin position="199"/>
        <end position="211"/>
    </location>
</feature>
<dbReference type="Proteomes" id="UP000054251">
    <property type="component" value="Unassembled WGS sequence"/>
</dbReference>
<evidence type="ECO:0000313" key="3">
    <source>
        <dbReference type="Proteomes" id="UP000054251"/>
    </source>
</evidence>
<comment type="caution">
    <text evidence="2">The sequence shown here is derived from an EMBL/GenBank/DDBJ whole genome shotgun (WGS) entry which is preliminary data.</text>
</comment>
<dbReference type="InterPro" id="IPR013951">
    <property type="entry name" value="Rxt3"/>
</dbReference>
<evidence type="ECO:0000256" key="1">
    <source>
        <dbReference type="SAM" id="MobiDB-lite"/>
    </source>
</evidence>
<dbReference type="AlphaFoldDB" id="A0A0V1Q1F2"/>
<gene>
    <name evidence="2" type="ORF">AC631_01945</name>
</gene>
<organism evidence="2 3">
    <name type="scientific">Debaryomyces fabryi</name>
    <dbReference type="NCBI Taxonomy" id="58627"/>
    <lineage>
        <taxon>Eukaryota</taxon>
        <taxon>Fungi</taxon>
        <taxon>Dikarya</taxon>
        <taxon>Ascomycota</taxon>
        <taxon>Saccharomycotina</taxon>
        <taxon>Pichiomycetes</taxon>
        <taxon>Debaryomycetaceae</taxon>
        <taxon>Debaryomyces</taxon>
    </lineage>
</organism>
<feature type="compositionally biased region" description="Polar residues" evidence="1">
    <location>
        <begin position="270"/>
        <end position="283"/>
    </location>
</feature>
<name>A0A0V1Q1F2_9ASCO</name>
<feature type="region of interest" description="Disordered" evidence="1">
    <location>
        <begin position="140"/>
        <end position="296"/>
    </location>
</feature>
<dbReference type="Pfam" id="PF08642">
    <property type="entry name" value="Rxt3"/>
    <property type="match status" value="1"/>
</dbReference>
<protein>
    <submittedName>
        <fullName evidence="2">Uncharacterized protein</fullName>
    </submittedName>
</protein>
<feature type="region of interest" description="Disordered" evidence="1">
    <location>
        <begin position="1"/>
        <end position="75"/>
    </location>
</feature>
<dbReference type="OrthoDB" id="3596986at2759"/>
<dbReference type="EMBL" id="LMYN01000030">
    <property type="protein sequence ID" value="KSA02295.1"/>
    <property type="molecule type" value="Genomic_DNA"/>
</dbReference>
<feature type="compositionally biased region" description="Basic and acidic residues" evidence="1">
    <location>
        <begin position="218"/>
        <end position="248"/>
    </location>
</feature>
<evidence type="ECO:0000313" key="2">
    <source>
        <dbReference type="EMBL" id="KSA02295.1"/>
    </source>
</evidence>
<feature type="compositionally biased region" description="Low complexity" evidence="1">
    <location>
        <begin position="51"/>
        <end position="65"/>
    </location>
</feature>
<feature type="compositionally biased region" description="Basic and acidic residues" evidence="1">
    <location>
        <begin position="258"/>
        <end position="269"/>
    </location>
</feature>
<dbReference type="GeneID" id="26838954"/>
<proteinExistence type="predicted"/>
<sequence>MSSDDSKLNADSGSRHGSGSGSDIKLPPISFLSGHGRPHNKLPSASNMGISSYLSHHSGSYSSQSPDPNDEHANKKAKLEDANAELHSHNKNTQKSALLGLYNAANMSPNAQVTPINETKVHDRGSEQQSRAFSNSFHHAHNNQAHNTPSDILPHTHTNPHHHHHHHHHHHVHRNSPGESSPNGIPHIHDGNHVQALARGEEDTPEAKQRDVTQNSENRIDPHRSHEIKKEEDITTEKSEFNSRKADGNEQVPNLEKNQPEQHDEDKTNDSQIANDITESSENAVEIAPKSSQRIKSKRVSIDKSQLLEILKELFPHRHNLGTLVYNPTTTWSTLQTAQLTGLKPEHHERFQQLKEDYEDKLKEEYFRNNFKYIPMIPPLSNDYINYLLEIKIPYKFIKLFKEDLDDGNIPLKRQIWGGASGIYTDDSDILLVLTHLGLFSGNVDLTEWNEKWTSDDIITPLDAKNDASEIHGDLSVTILLLPPLPEYHGYYANGINSKPWIRYNKHNGLSYAVYDVKWEGYGSYLRDKTLFKRYQTELYEDIETTKEELSTKKGWSFNFAYYKKLKHKFETLDKQTPEKSIKDLNTDNS</sequence>
<feature type="compositionally biased region" description="Polar residues" evidence="1">
    <location>
        <begin position="140"/>
        <end position="150"/>
    </location>
</feature>
<keyword evidence="3" id="KW-1185">Reference proteome</keyword>